<evidence type="ECO:0000313" key="3">
    <source>
        <dbReference type="EMBL" id="CUA85023.1"/>
    </source>
</evidence>
<comment type="caution">
    <text evidence="3">The sequence shown here is derived from an EMBL/GenBank/DDBJ whole genome shotgun (WGS) entry which is preliminary data.</text>
</comment>
<accession>A0ABM9TZZ1</accession>
<sequence length="101" mass="10878">MSMTSDGRAGDGRNRRRDAAVGGGPAVRMRETDDGSLMVGEKNGAAIAPFPAVQLAAPLPEHLTRCLRAMYDDVLDEPVPDRFRQLLEELDRQQGAADAAD</sequence>
<evidence type="ECO:0000259" key="2">
    <source>
        <dbReference type="Pfam" id="PF18557"/>
    </source>
</evidence>
<keyword evidence="4" id="KW-1185">Reference proteome</keyword>
<organism evidence="3 4">
    <name type="scientific">Chelatococcus sambhunathii</name>
    <dbReference type="NCBI Taxonomy" id="363953"/>
    <lineage>
        <taxon>Bacteria</taxon>
        <taxon>Pseudomonadati</taxon>
        <taxon>Pseudomonadota</taxon>
        <taxon>Alphaproteobacteria</taxon>
        <taxon>Hyphomicrobiales</taxon>
        <taxon>Chelatococcaceae</taxon>
        <taxon>Chelatococcus</taxon>
    </lineage>
</organism>
<protein>
    <recommendedName>
        <fullName evidence="2">Anti-sigma factor NepR domain-containing protein</fullName>
    </recommendedName>
</protein>
<evidence type="ECO:0000313" key="4">
    <source>
        <dbReference type="Proteomes" id="UP000182178"/>
    </source>
</evidence>
<dbReference type="InterPro" id="IPR041649">
    <property type="entry name" value="NepR"/>
</dbReference>
<dbReference type="EMBL" id="CYHC01000001">
    <property type="protein sequence ID" value="CUA85023.1"/>
    <property type="molecule type" value="Genomic_DNA"/>
</dbReference>
<dbReference type="Pfam" id="PF18557">
    <property type="entry name" value="NepR"/>
    <property type="match status" value="1"/>
</dbReference>
<gene>
    <name evidence="3" type="ORF">Ga0061061_101659</name>
</gene>
<proteinExistence type="predicted"/>
<feature type="compositionally biased region" description="Basic and acidic residues" evidence="1">
    <location>
        <begin position="8"/>
        <end position="19"/>
    </location>
</feature>
<evidence type="ECO:0000256" key="1">
    <source>
        <dbReference type="SAM" id="MobiDB-lite"/>
    </source>
</evidence>
<reference evidence="3 4" key="1">
    <citation type="submission" date="2015-08" db="EMBL/GenBank/DDBJ databases">
        <authorList>
            <person name="Varghese N."/>
        </authorList>
    </citation>
    <scope>NUCLEOTIDE SEQUENCE [LARGE SCALE GENOMIC DNA]</scope>
    <source>
        <strain evidence="3 4">DSM 18167</strain>
    </source>
</reference>
<name>A0ABM9TZZ1_9HYPH</name>
<feature type="region of interest" description="Disordered" evidence="1">
    <location>
        <begin position="1"/>
        <end position="33"/>
    </location>
</feature>
<dbReference type="Proteomes" id="UP000182178">
    <property type="component" value="Unassembled WGS sequence"/>
</dbReference>
<feature type="domain" description="Anti-sigma factor NepR" evidence="2">
    <location>
        <begin position="64"/>
        <end position="93"/>
    </location>
</feature>